<comment type="caution">
    <text evidence="3">The sequence shown here is derived from an EMBL/GenBank/DDBJ whole genome shotgun (WGS) entry which is preliminary data.</text>
</comment>
<dbReference type="EMBL" id="BONC01000030">
    <property type="protein sequence ID" value="GIF58163.1"/>
    <property type="molecule type" value="Genomic_DNA"/>
</dbReference>
<reference evidence="3 4" key="1">
    <citation type="submission" date="2021-01" db="EMBL/GenBank/DDBJ databases">
        <title>Whole genome shotgun sequence of Asanoa iriomotensis NBRC 100142.</title>
        <authorList>
            <person name="Komaki H."/>
            <person name="Tamura T."/>
        </authorList>
    </citation>
    <scope>NUCLEOTIDE SEQUENCE [LARGE SCALE GENOMIC DNA]</scope>
    <source>
        <strain evidence="3 4">NBRC 100142</strain>
    </source>
</reference>
<accession>A0ABQ4C5U7</accession>
<evidence type="ECO:0000256" key="1">
    <source>
        <dbReference type="SAM" id="Phobius"/>
    </source>
</evidence>
<evidence type="ECO:0000313" key="3">
    <source>
        <dbReference type="EMBL" id="GIF58163.1"/>
    </source>
</evidence>
<protein>
    <recommendedName>
        <fullName evidence="2">CAAX prenyl protease 2/Lysostaphin resistance protein A-like domain-containing protein</fullName>
    </recommendedName>
</protein>
<evidence type="ECO:0000313" key="4">
    <source>
        <dbReference type="Proteomes" id="UP000624325"/>
    </source>
</evidence>
<feature type="transmembrane region" description="Helical" evidence="1">
    <location>
        <begin position="33"/>
        <end position="50"/>
    </location>
</feature>
<organism evidence="3 4">
    <name type="scientific">Asanoa iriomotensis</name>
    <dbReference type="NCBI Taxonomy" id="234613"/>
    <lineage>
        <taxon>Bacteria</taxon>
        <taxon>Bacillati</taxon>
        <taxon>Actinomycetota</taxon>
        <taxon>Actinomycetes</taxon>
        <taxon>Micromonosporales</taxon>
        <taxon>Micromonosporaceae</taxon>
        <taxon>Asanoa</taxon>
    </lineage>
</organism>
<gene>
    <name evidence="3" type="ORF">Air01nite_42580</name>
</gene>
<name>A0ABQ4C5U7_9ACTN</name>
<evidence type="ECO:0000259" key="2">
    <source>
        <dbReference type="Pfam" id="PF02517"/>
    </source>
</evidence>
<dbReference type="InterPro" id="IPR003675">
    <property type="entry name" value="Rce1/LyrA-like_dom"/>
</dbReference>
<keyword evidence="1" id="KW-0472">Membrane</keyword>
<feature type="domain" description="CAAX prenyl protease 2/Lysostaphin resistance protein A-like" evidence="2">
    <location>
        <begin position="104"/>
        <end position="194"/>
    </location>
</feature>
<proteinExistence type="predicted"/>
<keyword evidence="1" id="KW-0812">Transmembrane</keyword>
<feature type="transmembrane region" description="Helical" evidence="1">
    <location>
        <begin position="157"/>
        <end position="175"/>
    </location>
</feature>
<keyword evidence="4" id="KW-1185">Reference proteome</keyword>
<dbReference type="Pfam" id="PF02517">
    <property type="entry name" value="Rce1-like"/>
    <property type="match status" value="1"/>
</dbReference>
<feature type="transmembrane region" description="Helical" evidence="1">
    <location>
        <begin position="7"/>
        <end position="27"/>
    </location>
</feature>
<sequence length="212" mass="23121">MAANLRAVRGVEFVVLFFGAVGAYAWLGSPGSPIPVLLALGALAFWYLRTRPDVDRRDLWRASALRPALRPVLLTWAVAAVVGIAVVAVFMPDSLFALPRQSPWLWLAVAVFYPLLSVYPQEVLFRGFLLHRYAPVFGTGRAAALASAAAFGFAHVIFGNVWSVLLTLAGGWLFARRYQQTRSLLVASVEHSLYGVLAFTIGLGDLFYHGAT</sequence>
<feature type="transmembrane region" description="Helical" evidence="1">
    <location>
        <begin position="71"/>
        <end position="91"/>
    </location>
</feature>
<dbReference type="Proteomes" id="UP000624325">
    <property type="component" value="Unassembled WGS sequence"/>
</dbReference>
<keyword evidence="1" id="KW-1133">Transmembrane helix</keyword>